<evidence type="ECO:0000313" key="2">
    <source>
        <dbReference type="EMBL" id="OJX60723.1"/>
    </source>
</evidence>
<reference evidence="2 3" key="1">
    <citation type="submission" date="2016-09" db="EMBL/GenBank/DDBJ databases">
        <title>Genome-resolved meta-omics ties microbial dynamics to process performance in biotechnology for thiocyanate degradation.</title>
        <authorList>
            <person name="Kantor R.S."/>
            <person name="Huddy R.J."/>
            <person name="Iyer R."/>
            <person name="Thomas B.C."/>
            <person name="Brown C.T."/>
            <person name="Anantharaman K."/>
            <person name="Tringe S."/>
            <person name="Hettich R.L."/>
            <person name="Harrison S.T."/>
            <person name="Banfield J.F."/>
        </authorList>
    </citation>
    <scope>NUCLEOTIDE SEQUENCE [LARGE SCALE GENOMIC DNA]</scope>
    <source>
        <strain evidence="2">59-99</strain>
    </source>
</reference>
<dbReference type="AlphaFoldDB" id="A0A1M3L5A1"/>
<name>A0A1M3L5A1_9BACT</name>
<dbReference type="Proteomes" id="UP000184233">
    <property type="component" value="Unassembled WGS sequence"/>
</dbReference>
<feature type="signal peptide" evidence="1">
    <location>
        <begin position="1"/>
        <end position="21"/>
    </location>
</feature>
<accession>A0A1M3L5A1</accession>
<dbReference type="EMBL" id="MKVH01000003">
    <property type="protein sequence ID" value="OJX60723.1"/>
    <property type="molecule type" value="Genomic_DNA"/>
</dbReference>
<evidence type="ECO:0008006" key="4">
    <source>
        <dbReference type="Google" id="ProtNLM"/>
    </source>
</evidence>
<organism evidence="2 3">
    <name type="scientific">Candidatus Kapaibacterium thiocyanatum</name>
    <dbReference type="NCBI Taxonomy" id="1895771"/>
    <lineage>
        <taxon>Bacteria</taxon>
        <taxon>Pseudomonadati</taxon>
        <taxon>Candidatus Kapaibacteriota</taxon>
        <taxon>Candidatus Kapaibacteriia</taxon>
        <taxon>Candidatus Kapaibacteriales</taxon>
        <taxon>Candidatus Kapaibacteriaceae</taxon>
        <taxon>Candidatus Kapaibacterium</taxon>
    </lineage>
</organism>
<evidence type="ECO:0000313" key="3">
    <source>
        <dbReference type="Proteomes" id="UP000184233"/>
    </source>
</evidence>
<protein>
    <recommendedName>
        <fullName evidence="4">Autotransporter domain-containing protein</fullName>
    </recommendedName>
</protein>
<comment type="caution">
    <text evidence="2">The sequence shown here is derived from an EMBL/GenBank/DDBJ whole genome shotgun (WGS) entry which is preliminary data.</text>
</comment>
<dbReference type="Pfam" id="PF20230">
    <property type="entry name" value="DUF6588"/>
    <property type="match status" value="1"/>
</dbReference>
<proteinExistence type="predicted"/>
<evidence type="ECO:0000256" key="1">
    <source>
        <dbReference type="SAM" id="SignalP"/>
    </source>
</evidence>
<dbReference type="InterPro" id="IPR046495">
    <property type="entry name" value="DUF6588"/>
</dbReference>
<keyword evidence="1" id="KW-0732">Signal</keyword>
<feature type="chain" id="PRO_5012883333" description="Autotransporter domain-containing protein" evidence="1">
    <location>
        <begin position="22"/>
        <end position="438"/>
    </location>
</feature>
<gene>
    <name evidence="2" type="ORF">BGO89_03895</name>
</gene>
<sequence length="438" mass="47481">MKLRTAAAMAVLVLSALPSLAQPTANQRLAVGMTRSLVKDLFQSNAVPYIQPMVTTINATSNARFYNSAHVPKKVDKPYFKVSVNGMVGFIRDDQKSYTPSLDLGTPSSSLLSDVGKYGTIDLVNRKFIINPTFEDTLGLATLLMREMLIETQKQGKFPLPPSAPTMFGYQPDVRVYLPPTDTLIAALRGRPDYQALVAAAGPGVDSTLAGLLNGLALPPYLTLPPGVNMSTLIAAVPQLEIGSLFGTELLIRFIPPVEFDPNVGKFSFYGIGLKHSISQYFEEPPIEAAAQIVYQGTSLTNTVGFTESSLEADAQIWNANIHVSKQLFDFMDIYSGLNYERIDVTSTYSYRLPQEVLIALGLVPRPPDGQPVDPEAIKAADPYPQTSVVKAGDTNIKWTIGLAGQIGKQGSFGSVRFSLDYSVSRFNIFSGGVQVTL</sequence>